<evidence type="ECO:0000313" key="1">
    <source>
        <dbReference type="EMBL" id="ODM23258.1"/>
    </source>
</evidence>
<accession>A0A1E3BQQ3</accession>
<evidence type="ECO:0008006" key="3">
    <source>
        <dbReference type="Google" id="ProtNLM"/>
    </source>
</evidence>
<evidence type="ECO:0000313" key="2">
    <source>
        <dbReference type="Proteomes" id="UP000094569"/>
    </source>
</evidence>
<dbReference type="STRING" id="573508.A0A1E3BQQ3"/>
<comment type="caution">
    <text evidence="1">The sequence shown here is derived from an EMBL/GenBank/DDBJ whole genome shotgun (WGS) entry which is preliminary data.</text>
</comment>
<dbReference type="SUPFAM" id="SSF56112">
    <property type="entry name" value="Protein kinase-like (PK-like)"/>
    <property type="match status" value="1"/>
</dbReference>
<dbReference type="Proteomes" id="UP000094569">
    <property type="component" value="Unassembled WGS sequence"/>
</dbReference>
<sequence length="91" mass="10487">MKYPNVERDQPRRAAIEVEAKIYEAVESHPRILGFKGSNEHGIMLQRAENDNLQKFITSNAVISLDQRLRWCRQAAEAIEHIHKSMLSTVT</sequence>
<organism evidence="1 2">
    <name type="scientific">Aspergillus cristatus</name>
    <name type="common">Chinese Fuzhuan brick tea-fermentation fungus</name>
    <name type="synonym">Eurotium cristatum</name>
    <dbReference type="NCBI Taxonomy" id="573508"/>
    <lineage>
        <taxon>Eukaryota</taxon>
        <taxon>Fungi</taxon>
        <taxon>Dikarya</taxon>
        <taxon>Ascomycota</taxon>
        <taxon>Pezizomycotina</taxon>
        <taxon>Eurotiomycetes</taxon>
        <taxon>Eurotiomycetidae</taxon>
        <taxon>Eurotiales</taxon>
        <taxon>Aspergillaceae</taxon>
        <taxon>Aspergillus</taxon>
        <taxon>Aspergillus subgen. Aspergillus</taxon>
    </lineage>
</organism>
<dbReference type="EMBL" id="JXNT01000001">
    <property type="protein sequence ID" value="ODM23258.1"/>
    <property type="molecule type" value="Genomic_DNA"/>
</dbReference>
<dbReference type="AlphaFoldDB" id="A0A1E3BQQ3"/>
<proteinExistence type="predicted"/>
<dbReference type="InterPro" id="IPR011009">
    <property type="entry name" value="Kinase-like_dom_sf"/>
</dbReference>
<reference evidence="1 2" key="1">
    <citation type="journal article" date="2016" name="BMC Genomics">
        <title>Comparative genomic and transcriptomic analyses of the Fuzhuan brick tea-fermentation fungus Aspergillus cristatus.</title>
        <authorList>
            <person name="Ge Y."/>
            <person name="Wang Y."/>
            <person name="Liu Y."/>
            <person name="Tan Y."/>
            <person name="Ren X."/>
            <person name="Zhang X."/>
            <person name="Hyde K.D."/>
            <person name="Liu Y."/>
            <person name="Liu Z."/>
        </authorList>
    </citation>
    <scope>NUCLEOTIDE SEQUENCE [LARGE SCALE GENOMIC DNA]</scope>
    <source>
        <strain evidence="1 2">GZAAS20.1005</strain>
    </source>
</reference>
<dbReference type="Gene3D" id="1.10.510.10">
    <property type="entry name" value="Transferase(Phosphotransferase) domain 1"/>
    <property type="match status" value="1"/>
</dbReference>
<dbReference type="OrthoDB" id="1668230at2759"/>
<gene>
    <name evidence="1" type="ORF">SI65_00847</name>
</gene>
<protein>
    <recommendedName>
        <fullName evidence="3">Protein kinase domain-containing protein</fullName>
    </recommendedName>
</protein>
<name>A0A1E3BQQ3_ASPCR</name>
<keyword evidence="2" id="KW-1185">Reference proteome</keyword>
<dbReference type="VEuPathDB" id="FungiDB:SI65_00847"/>